<reference evidence="2 3" key="1">
    <citation type="submission" date="2016-10" db="EMBL/GenBank/DDBJ databases">
        <authorList>
            <person name="de Groot N.N."/>
        </authorList>
    </citation>
    <scope>NUCLEOTIDE SEQUENCE [LARGE SCALE GENOMIC DNA]</scope>
    <source>
        <strain evidence="2 3">CGMCC 4.5739</strain>
    </source>
</reference>
<gene>
    <name evidence="2" type="ORF">SAMN05421773_10777</name>
</gene>
<dbReference type="AlphaFoldDB" id="A0A1I1N5X9"/>
<evidence type="ECO:0000313" key="3">
    <source>
        <dbReference type="Proteomes" id="UP000199207"/>
    </source>
</evidence>
<dbReference type="RefSeq" id="WP_093839204.1">
    <property type="nucleotide sequence ID" value="NZ_FOLM01000007.1"/>
</dbReference>
<dbReference type="EMBL" id="FOLM01000007">
    <property type="protein sequence ID" value="SFC89150.1"/>
    <property type="molecule type" value="Genomic_DNA"/>
</dbReference>
<evidence type="ECO:0000313" key="2">
    <source>
        <dbReference type="EMBL" id="SFC89150.1"/>
    </source>
</evidence>
<protein>
    <submittedName>
        <fullName evidence="2">Uncharacterized protein</fullName>
    </submittedName>
</protein>
<feature type="region of interest" description="Disordered" evidence="1">
    <location>
        <begin position="127"/>
        <end position="169"/>
    </location>
</feature>
<keyword evidence="3" id="KW-1185">Reference proteome</keyword>
<dbReference type="Proteomes" id="UP000199207">
    <property type="component" value="Unassembled WGS sequence"/>
</dbReference>
<evidence type="ECO:0000256" key="1">
    <source>
        <dbReference type="SAM" id="MobiDB-lite"/>
    </source>
</evidence>
<proteinExistence type="predicted"/>
<feature type="compositionally biased region" description="Low complexity" evidence="1">
    <location>
        <begin position="159"/>
        <end position="169"/>
    </location>
</feature>
<name>A0A1I1N5X9_9ACTN</name>
<sequence length="169" mass="19084">MTAGLERPRRYPPSFNVKQKVRTMLGFQMGVLGEEFAVLPDNTYDEALVTHLVIPPPENVPSYAREQWYRWGRVWLTLGAAQGDALVRVMLFNGVTGRWRADDWEAPDQGRTRHMLEEGTQLIVLGRKQRRRGETSPRNPVGWLIEAESRPVRPPAPGPRGSSSAPAEL</sequence>
<organism evidence="2 3">
    <name type="scientific">Streptomyces aidingensis</name>
    <dbReference type="NCBI Taxonomy" id="910347"/>
    <lineage>
        <taxon>Bacteria</taxon>
        <taxon>Bacillati</taxon>
        <taxon>Actinomycetota</taxon>
        <taxon>Actinomycetes</taxon>
        <taxon>Kitasatosporales</taxon>
        <taxon>Streptomycetaceae</taxon>
        <taxon>Streptomyces</taxon>
    </lineage>
</organism>
<accession>A0A1I1N5X9</accession>